<dbReference type="EMBL" id="JARKNE010000001">
    <property type="protein sequence ID" value="KAK5845050.1"/>
    <property type="molecule type" value="Genomic_DNA"/>
</dbReference>
<comment type="caution">
    <text evidence="2">The sequence shown here is derived from an EMBL/GenBank/DDBJ whole genome shotgun (WGS) entry which is preliminary data.</text>
</comment>
<reference evidence="2 3" key="1">
    <citation type="submission" date="2023-03" db="EMBL/GenBank/DDBJ databases">
        <title>WGS of Gossypium arboreum.</title>
        <authorList>
            <person name="Yu D."/>
        </authorList>
    </citation>
    <scope>NUCLEOTIDE SEQUENCE [LARGE SCALE GENOMIC DNA]</scope>
    <source>
        <tissue evidence="2">Leaf</tissue>
    </source>
</reference>
<evidence type="ECO:0000313" key="3">
    <source>
        <dbReference type="Proteomes" id="UP001358586"/>
    </source>
</evidence>
<name>A0ABR0R0E1_GOSAR</name>
<evidence type="ECO:0000256" key="1">
    <source>
        <dbReference type="SAM" id="SignalP"/>
    </source>
</evidence>
<protein>
    <recommendedName>
        <fullName evidence="4">Secreted protein</fullName>
    </recommendedName>
</protein>
<sequence length="68" mass="7410">MRLGQTMRVMMIVLMVLSLRASTLPVVTIVVVSRKNIPIAIILIANNKMSQGLDVGSTDMGGKKKKNK</sequence>
<accession>A0ABR0R0E1</accession>
<gene>
    <name evidence="2" type="ORF">PVK06_001203</name>
</gene>
<feature type="chain" id="PRO_5046301484" description="Secreted protein" evidence="1">
    <location>
        <begin position="22"/>
        <end position="68"/>
    </location>
</feature>
<organism evidence="2 3">
    <name type="scientific">Gossypium arboreum</name>
    <name type="common">Tree cotton</name>
    <name type="synonym">Gossypium nanking</name>
    <dbReference type="NCBI Taxonomy" id="29729"/>
    <lineage>
        <taxon>Eukaryota</taxon>
        <taxon>Viridiplantae</taxon>
        <taxon>Streptophyta</taxon>
        <taxon>Embryophyta</taxon>
        <taxon>Tracheophyta</taxon>
        <taxon>Spermatophyta</taxon>
        <taxon>Magnoliopsida</taxon>
        <taxon>eudicotyledons</taxon>
        <taxon>Gunneridae</taxon>
        <taxon>Pentapetalae</taxon>
        <taxon>rosids</taxon>
        <taxon>malvids</taxon>
        <taxon>Malvales</taxon>
        <taxon>Malvaceae</taxon>
        <taxon>Malvoideae</taxon>
        <taxon>Gossypium</taxon>
    </lineage>
</organism>
<keyword evidence="3" id="KW-1185">Reference proteome</keyword>
<evidence type="ECO:0000313" key="2">
    <source>
        <dbReference type="EMBL" id="KAK5845050.1"/>
    </source>
</evidence>
<feature type="signal peptide" evidence="1">
    <location>
        <begin position="1"/>
        <end position="21"/>
    </location>
</feature>
<evidence type="ECO:0008006" key="4">
    <source>
        <dbReference type="Google" id="ProtNLM"/>
    </source>
</evidence>
<dbReference type="Proteomes" id="UP001358586">
    <property type="component" value="Chromosome 1"/>
</dbReference>
<keyword evidence="1" id="KW-0732">Signal</keyword>
<proteinExistence type="predicted"/>